<evidence type="ECO:0000313" key="1">
    <source>
        <dbReference type="EMBL" id="KAJ9115288.1"/>
    </source>
</evidence>
<proteinExistence type="predicted"/>
<dbReference type="Proteomes" id="UP001230649">
    <property type="component" value="Unassembled WGS sequence"/>
</dbReference>
<name>A0ACC2WUX4_9TREE</name>
<organism evidence="1 2">
    <name type="scientific">Naganishia adeliensis</name>
    <dbReference type="NCBI Taxonomy" id="92952"/>
    <lineage>
        <taxon>Eukaryota</taxon>
        <taxon>Fungi</taxon>
        <taxon>Dikarya</taxon>
        <taxon>Basidiomycota</taxon>
        <taxon>Agaricomycotina</taxon>
        <taxon>Tremellomycetes</taxon>
        <taxon>Filobasidiales</taxon>
        <taxon>Filobasidiaceae</taxon>
        <taxon>Naganishia</taxon>
    </lineage>
</organism>
<dbReference type="EMBL" id="JASBWS010000006">
    <property type="protein sequence ID" value="KAJ9115288.1"/>
    <property type="molecule type" value="Genomic_DNA"/>
</dbReference>
<accession>A0ACC2WUX4</accession>
<keyword evidence="2" id="KW-1185">Reference proteome</keyword>
<reference evidence="1" key="1">
    <citation type="submission" date="2023-04" db="EMBL/GenBank/DDBJ databases">
        <title>Draft Genome sequencing of Naganishia species isolated from polar environments using Oxford Nanopore Technology.</title>
        <authorList>
            <person name="Leo P."/>
            <person name="Venkateswaran K."/>
        </authorList>
    </citation>
    <scope>NUCLEOTIDE SEQUENCE</scope>
    <source>
        <strain evidence="1">MNA-CCFEE 5262</strain>
    </source>
</reference>
<gene>
    <name evidence="1" type="ORF">QFC20_001155</name>
</gene>
<protein>
    <submittedName>
        <fullName evidence="1">Uncharacterized protein</fullName>
    </submittedName>
</protein>
<sequence>MSLDPSSAQSGSTCRNGLKRVPADFEGGIEETEQIQGAEEDEYEEEEEEIYITLDLGPNADPLTLGTGTDYQLIGLDTPNPFLKIENDVFRGTPQHLLGSEIITRDTRDPQNPIKHSHPIIGHTNHRIAFEPVKLVVHSLEPSKPEKPRPSMFARDAPATTKPAAAQSKPVPSSSQDAVVPTLPVEERDPPFFAFAPRSRRGKTTRAPKTVRENPLSTRFVIPTHGEIAADGIPRIDGQDMARRSRKKPGSRKDKGVVADGAAEVEAQSEASSQPMQVDADSSVQVEDTLSAVAGPSSAPGPSPISQAAGPADHNTSVQRVLMPDAPRGYTKSGLPKKKPGPAKGKRKAETIAREKGGVVSMLTGKLPELTEAELAGGAMEVDPVLDQTPEQVQEQEQNHETENPGADTPENAS</sequence>
<evidence type="ECO:0000313" key="2">
    <source>
        <dbReference type="Proteomes" id="UP001230649"/>
    </source>
</evidence>
<comment type="caution">
    <text evidence="1">The sequence shown here is derived from an EMBL/GenBank/DDBJ whole genome shotgun (WGS) entry which is preliminary data.</text>
</comment>